<comment type="caution">
    <text evidence="1">The sequence shown here is derived from an EMBL/GenBank/DDBJ whole genome shotgun (WGS) entry which is preliminary data.</text>
</comment>
<evidence type="ECO:0000313" key="2">
    <source>
        <dbReference type="Proteomes" id="UP001060085"/>
    </source>
</evidence>
<dbReference type="EMBL" id="CM044705">
    <property type="protein sequence ID" value="KAI5664446.1"/>
    <property type="molecule type" value="Genomic_DNA"/>
</dbReference>
<gene>
    <name evidence="1" type="ORF">M9H77_23769</name>
</gene>
<evidence type="ECO:0000313" key="1">
    <source>
        <dbReference type="EMBL" id="KAI5664446.1"/>
    </source>
</evidence>
<dbReference type="Proteomes" id="UP001060085">
    <property type="component" value="Linkage Group LG05"/>
</dbReference>
<name>A0ACC0AV05_CATRO</name>
<protein>
    <submittedName>
        <fullName evidence="1">Uncharacterized protein</fullName>
    </submittedName>
</protein>
<proteinExistence type="predicted"/>
<reference evidence="2" key="1">
    <citation type="journal article" date="2023" name="Nat. Plants">
        <title>Single-cell RNA sequencing provides a high-resolution roadmap for understanding the multicellular compartmentation of specialized metabolism.</title>
        <authorList>
            <person name="Sun S."/>
            <person name="Shen X."/>
            <person name="Li Y."/>
            <person name="Li Y."/>
            <person name="Wang S."/>
            <person name="Li R."/>
            <person name="Zhang H."/>
            <person name="Shen G."/>
            <person name="Guo B."/>
            <person name="Wei J."/>
            <person name="Xu J."/>
            <person name="St-Pierre B."/>
            <person name="Chen S."/>
            <person name="Sun C."/>
        </authorList>
    </citation>
    <scope>NUCLEOTIDE SEQUENCE [LARGE SCALE GENOMIC DNA]</scope>
</reference>
<keyword evidence="2" id="KW-1185">Reference proteome</keyword>
<sequence>MKMTWKKKSTKKSSKRPLSQFSNLPFEQEEVTSVDVVQENHSTSTELQKNFDSDENKRVARVYEEQGNKLAENGKYREALGKWETALTLIPDRATLHEQKAQVLLEIGEAWNALKAATQFRIQHSYAVDILHISFAGATELEPKWAEEDLLVGKGKNMFYILAKVVKRSGNNSLVHGFLTSISLQAWVTLGRAQLNFGEPDSAIESFDRALSIKEEREGLRFSERRVSERELNLDPS</sequence>
<organism evidence="1 2">
    <name type="scientific">Catharanthus roseus</name>
    <name type="common">Madagascar periwinkle</name>
    <name type="synonym">Vinca rosea</name>
    <dbReference type="NCBI Taxonomy" id="4058"/>
    <lineage>
        <taxon>Eukaryota</taxon>
        <taxon>Viridiplantae</taxon>
        <taxon>Streptophyta</taxon>
        <taxon>Embryophyta</taxon>
        <taxon>Tracheophyta</taxon>
        <taxon>Spermatophyta</taxon>
        <taxon>Magnoliopsida</taxon>
        <taxon>eudicotyledons</taxon>
        <taxon>Gunneridae</taxon>
        <taxon>Pentapetalae</taxon>
        <taxon>asterids</taxon>
        <taxon>lamiids</taxon>
        <taxon>Gentianales</taxon>
        <taxon>Apocynaceae</taxon>
        <taxon>Rauvolfioideae</taxon>
        <taxon>Vinceae</taxon>
        <taxon>Catharanthinae</taxon>
        <taxon>Catharanthus</taxon>
    </lineage>
</organism>
<accession>A0ACC0AV05</accession>